<evidence type="ECO:0000313" key="1">
    <source>
        <dbReference type="EMBL" id="EQW16351.1"/>
    </source>
</evidence>
<gene>
    <name evidence="1" type="ORF">HMPREF9020_01528</name>
</gene>
<dbReference type="HOGENOM" id="CLU_1785560_0_0_11"/>
<keyword evidence="2" id="KW-1185">Reference proteome</keyword>
<dbReference type="AlphaFoldDB" id="W1MXE1"/>
<proteinExistence type="predicted"/>
<name>W1MXE1_SCAIO</name>
<organism evidence="1 2">
    <name type="scientific">Scardovia inopinata F0304</name>
    <dbReference type="NCBI Taxonomy" id="641146"/>
    <lineage>
        <taxon>Bacteria</taxon>
        <taxon>Bacillati</taxon>
        <taxon>Actinomycetota</taxon>
        <taxon>Actinomycetes</taxon>
        <taxon>Bifidobacteriales</taxon>
        <taxon>Bifidobacteriaceae</taxon>
        <taxon>Scardovia</taxon>
    </lineage>
</organism>
<sequence length="145" mass="16507">MGLPNYPSPNCTFKKVKPQKIAILDIYLCSWVKGSLVAFINFIELECLIVDNKMNSHKMLNINLVLLKNISKCSVIEPFSQQNRKRVAQKGSAKNNTKCSTKGYTTEFMDKILRWMSLCALYAQTAICPVKIYAIFRRLCNYAVG</sequence>
<reference evidence="1 2" key="1">
    <citation type="submission" date="2012-01" db="EMBL/GenBank/DDBJ databases">
        <title>The Genome Sequence of Scardovia inopinata F0304.</title>
        <authorList>
            <consortium name="The Broad Institute Genome Sequencing Platform"/>
            <person name="Earl A."/>
            <person name="Ward D."/>
            <person name="Feldgarden M."/>
            <person name="Gevers D."/>
            <person name="Izard J."/>
            <person name="Baranova O.V."/>
            <person name="Blanton J.M."/>
            <person name="Tanner A.C."/>
            <person name="Dewhirst F.E."/>
            <person name="Young S.K."/>
            <person name="Zeng Q."/>
            <person name="Gargeya S."/>
            <person name="Fitzgerald M."/>
            <person name="Haas B."/>
            <person name="Abouelleil A."/>
            <person name="Alvarado L."/>
            <person name="Arachchi H.M."/>
            <person name="Berlin A."/>
            <person name="Chapman S.B."/>
            <person name="Gearin G."/>
            <person name="Goldberg J."/>
            <person name="Griggs A."/>
            <person name="Gujja S."/>
            <person name="Hansen M."/>
            <person name="Heiman D."/>
            <person name="Howarth C."/>
            <person name="Larimer J."/>
            <person name="Lui A."/>
            <person name="MacDonald P.J."/>
            <person name="McCowen C."/>
            <person name="Montmayeur A."/>
            <person name="Murphy C."/>
            <person name="Neiman D."/>
            <person name="Pearson M."/>
            <person name="Priest M."/>
            <person name="Roberts A."/>
            <person name="Saif S."/>
            <person name="Shea T."/>
            <person name="Sisk P."/>
            <person name="Stolte C."/>
            <person name="Sykes S."/>
            <person name="Wortman J."/>
            <person name="Nusbaum C."/>
            <person name="Birren B."/>
        </authorList>
    </citation>
    <scope>NUCLEOTIDE SEQUENCE [LARGE SCALE GENOMIC DNA]</scope>
    <source>
        <strain evidence="1 2">F0304</strain>
    </source>
</reference>
<evidence type="ECO:0000313" key="2">
    <source>
        <dbReference type="Proteomes" id="UP000005777"/>
    </source>
</evidence>
<protein>
    <submittedName>
        <fullName evidence="1">Uncharacterized protein</fullName>
    </submittedName>
</protein>
<dbReference type="Proteomes" id="UP000005777">
    <property type="component" value="Unassembled WGS sequence"/>
</dbReference>
<accession>W1MXE1</accession>
<dbReference type="EMBL" id="ADCX01000004">
    <property type="protein sequence ID" value="EQW16351.1"/>
    <property type="molecule type" value="Genomic_DNA"/>
</dbReference>
<comment type="caution">
    <text evidence="1">The sequence shown here is derived from an EMBL/GenBank/DDBJ whole genome shotgun (WGS) entry which is preliminary data.</text>
</comment>